<evidence type="ECO:0000313" key="3">
    <source>
        <dbReference type="Proteomes" id="UP001209730"/>
    </source>
</evidence>
<dbReference type="Pfam" id="PF18559">
    <property type="entry name" value="Exop_C"/>
    <property type="match status" value="1"/>
</dbReference>
<dbReference type="GO" id="GO:0016787">
    <property type="term" value="F:hydrolase activity"/>
    <property type="evidence" value="ECO:0007669"/>
    <property type="project" value="UniProtKB-KW"/>
</dbReference>
<keyword evidence="2" id="KW-0378">Hydrolase</keyword>
<name>A0AB35I0H0_MICTH</name>
<dbReference type="InterPro" id="IPR041443">
    <property type="entry name" value="Exop_C"/>
</dbReference>
<accession>A0AB35I0H0</accession>
<dbReference type="Proteomes" id="UP001209730">
    <property type="component" value="Unassembled WGS sequence"/>
</dbReference>
<evidence type="ECO:0000259" key="1">
    <source>
        <dbReference type="Pfam" id="PF18559"/>
    </source>
</evidence>
<dbReference type="AlphaFoldDB" id="A0AB35I0H0"/>
<feature type="non-terminal residue" evidence="2">
    <location>
        <position position="1"/>
    </location>
</feature>
<dbReference type="RefSeq" id="WP_266066726.1">
    <property type="nucleotide sequence ID" value="NZ_JAPHQB010000050.1"/>
</dbReference>
<comment type="caution">
    <text evidence="2">The sequence shown here is derived from an EMBL/GenBank/DDBJ whole genome shotgun (WGS) entry which is preliminary data.</text>
</comment>
<organism evidence="2 3">
    <name type="scientific">Microbulbifer thermotolerans</name>
    <dbReference type="NCBI Taxonomy" id="252514"/>
    <lineage>
        <taxon>Bacteria</taxon>
        <taxon>Pseudomonadati</taxon>
        <taxon>Pseudomonadota</taxon>
        <taxon>Gammaproteobacteria</taxon>
        <taxon>Cellvibrionales</taxon>
        <taxon>Microbulbiferaceae</taxon>
        <taxon>Microbulbifer</taxon>
    </lineage>
</organism>
<sequence>EVRASVDCGSDCAGSLSLQESLQQIPVNEWTEMSIDLQCFAKQGVDFSRVESSLLLESEKPLSLAVADIKYVPAGAESTTLRCDG</sequence>
<feature type="domain" description="ExoP galactose-binding-like" evidence="1">
    <location>
        <begin position="2"/>
        <end position="70"/>
    </location>
</feature>
<proteinExistence type="predicted"/>
<protein>
    <submittedName>
        <fullName evidence="2">Glycoside hydrolase</fullName>
    </submittedName>
</protein>
<gene>
    <name evidence="2" type="ORF">OQJ68_16200</name>
</gene>
<evidence type="ECO:0000313" key="2">
    <source>
        <dbReference type="EMBL" id="MCX2803322.1"/>
    </source>
</evidence>
<dbReference type="EMBL" id="JAPHQB010000050">
    <property type="protein sequence ID" value="MCX2803322.1"/>
    <property type="molecule type" value="Genomic_DNA"/>
</dbReference>
<reference evidence="2" key="1">
    <citation type="submission" date="2022-11" db="EMBL/GenBank/DDBJ databases">
        <title>Chitin-degrading and fungicidal potential of chitinolytic bacterial strains from marine environment of the Pacific Ocean regions.</title>
        <authorList>
            <person name="Pentekhina I."/>
            <person name="Nedashkovskaya O."/>
            <person name="Seitkalieva A."/>
            <person name="Podvolotskaya A."/>
            <person name="Tekutyeva L."/>
            <person name="Balabanova L."/>
        </authorList>
    </citation>
    <scope>NUCLEOTIDE SEQUENCE</scope>
    <source>
        <strain evidence="2">KMM 6838</strain>
    </source>
</reference>
<dbReference type="Gene3D" id="2.60.120.430">
    <property type="entry name" value="Galactose-binding lectin"/>
    <property type="match status" value="1"/>
</dbReference>